<dbReference type="InterPro" id="IPR006439">
    <property type="entry name" value="HAD-SF_hydro_IA"/>
</dbReference>
<evidence type="ECO:0000313" key="1">
    <source>
        <dbReference type="EMBL" id="MFD2239041.1"/>
    </source>
</evidence>
<accession>A0ABW5CR19</accession>
<dbReference type="SFLD" id="SFLDG01135">
    <property type="entry name" value="C1.5.6:_HAD__Beta-PGM__Phospha"/>
    <property type="match status" value="1"/>
</dbReference>
<evidence type="ECO:0000313" key="2">
    <source>
        <dbReference type="Proteomes" id="UP001597371"/>
    </source>
</evidence>
<protein>
    <submittedName>
        <fullName evidence="1">HAD-IA family hydrolase</fullName>
    </submittedName>
</protein>
<dbReference type="InterPro" id="IPR050155">
    <property type="entry name" value="HAD-like_hydrolase_sf"/>
</dbReference>
<dbReference type="Proteomes" id="UP001597371">
    <property type="component" value="Unassembled WGS sequence"/>
</dbReference>
<dbReference type="Gene3D" id="1.10.150.240">
    <property type="entry name" value="Putative phosphatase, domain 2"/>
    <property type="match status" value="1"/>
</dbReference>
<sequence>MRLVLFDCDGTLADSFPIICRTMRLAFERTGRAAPQDVAIHAIIGLSLERAFAQLAPDASPAEVVALAETYRSVFRESRNEFAFDEPLFPGIAPLLASLSARPDVRLGMVTGKSRRGVRRILQSHGIERVFTAIRTADDCPSKPHPAMVQECCGEVGIDPADAIVVGDAIYDMQMAVAAGAGGLGVSWGAASRQALLGAGAATVVDDTAALSGRLDEWLIARQRSMAPAAS</sequence>
<proteinExistence type="predicted"/>
<dbReference type="InterPro" id="IPR041492">
    <property type="entry name" value="HAD_2"/>
</dbReference>
<dbReference type="RefSeq" id="WP_209736235.1">
    <property type="nucleotide sequence ID" value="NZ_CP072611.1"/>
</dbReference>
<dbReference type="PANTHER" id="PTHR43434">
    <property type="entry name" value="PHOSPHOGLYCOLATE PHOSPHATASE"/>
    <property type="match status" value="1"/>
</dbReference>
<keyword evidence="2" id="KW-1185">Reference proteome</keyword>
<dbReference type="InterPro" id="IPR023198">
    <property type="entry name" value="PGP-like_dom2"/>
</dbReference>
<dbReference type="Gene3D" id="3.40.50.1000">
    <property type="entry name" value="HAD superfamily/HAD-like"/>
    <property type="match status" value="1"/>
</dbReference>
<dbReference type="EMBL" id="JBHUIJ010000023">
    <property type="protein sequence ID" value="MFD2239041.1"/>
    <property type="molecule type" value="Genomic_DNA"/>
</dbReference>
<dbReference type="NCBIfam" id="TIGR01549">
    <property type="entry name" value="HAD-SF-IA-v1"/>
    <property type="match status" value="1"/>
</dbReference>
<organism evidence="1 2">
    <name type="scientific">Aureimonas populi</name>
    <dbReference type="NCBI Taxonomy" id="1701758"/>
    <lineage>
        <taxon>Bacteria</taxon>
        <taxon>Pseudomonadati</taxon>
        <taxon>Pseudomonadota</taxon>
        <taxon>Alphaproteobacteria</taxon>
        <taxon>Hyphomicrobiales</taxon>
        <taxon>Aurantimonadaceae</taxon>
        <taxon>Aureimonas</taxon>
    </lineage>
</organism>
<dbReference type="InterPro" id="IPR023214">
    <property type="entry name" value="HAD_sf"/>
</dbReference>
<dbReference type="InterPro" id="IPR036412">
    <property type="entry name" value="HAD-like_sf"/>
</dbReference>
<dbReference type="PANTHER" id="PTHR43434:SF24">
    <property type="entry name" value="HYDROLASE-RELATED"/>
    <property type="match status" value="1"/>
</dbReference>
<keyword evidence="1" id="KW-0378">Hydrolase</keyword>
<dbReference type="SUPFAM" id="SSF56784">
    <property type="entry name" value="HAD-like"/>
    <property type="match status" value="1"/>
</dbReference>
<name>A0ABW5CR19_9HYPH</name>
<comment type="caution">
    <text evidence="1">The sequence shown here is derived from an EMBL/GenBank/DDBJ whole genome shotgun (WGS) entry which is preliminary data.</text>
</comment>
<dbReference type="SFLD" id="SFLDG01129">
    <property type="entry name" value="C1.5:_HAD__Beta-PGM__Phosphata"/>
    <property type="match status" value="1"/>
</dbReference>
<dbReference type="Pfam" id="PF13419">
    <property type="entry name" value="HAD_2"/>
    <property type="match status" value="1"/>
</dbReference>
<dbReference type="SFLD" id="SFLDS00003">
    <property type="entry name" value="Haloacid_Dehalogenase"/>
    <property type="match status" value="1"/>
</dbReference>
<reference evidence="2" key="1">
    <citation type="journal article" date="2019" name="Int. J. Syst. Evol. Microbiol.">
        <title>The Global Catalogue of Microorganisms (GCM) 10K type strain sequencing project: providing services to taxonomists for standard genome sequencing and annotation.</title>
        <authorList>
            <consortium name="The Broad Institute Genomics Platform"/>
            <consortium name="The Broad Institute Genome Sequencing Center for Infectious Disease"/>
            <person name="Wu L."/>
            <person name="Ma J."/>
        </authorList>
    </citation>
    <scope>NUCLEOTIDE SEQUENCE [LARGE SCALE GENOMIC DNA]</scope>
    <source>
        <strain evidence="2">ZS-35-S2</strain>
    </source>
</reference>
<dbReference type="GO" id="GO:0016787">
    <property type="term" value="F:hydrolase activity"/>
    <property type="evidence" value="ECO:0007669"/>
    <property type="project" value="UniProtKB-KW"/>
</dbReference>
<gene>
    <name evidence="1" type="ORF">ACFSKQ_16435</name>
</gene>